<evidence type="ECO:0000313" key="6">
    <source>
        <dbReference type="Proteomes" id="UP000187608"/>
    </source>
</evidence>
<dbReference type="PIRSF" id="PIRSF017292">
    <property type="entry name" value="UCP017292_Znf_CHY"/>
    <property type="match status" value="1"/>
</dbReference>
<reference evidence="6" key="1">
    <citation type="submission" date="2017-01" db="EMBL/GenBank/DDBJ databases">
        <authorList>
            <person name="Varghese N."/>
            <person name="Submissions S."/>
        </authorList>
    </citation>
    <scope>NUCLEOTIDE SEQUENCE [LARGE SCALE GENOMIC DNA]</scope>
    <source>
        <strain evidence="6">DSM 23127</strain>
    </source>
</reference>
<dbReference type="InterPro" id="IPR037274">
    <property type="entry name" value="Znf_CHY_sf"/>
</dbReference>
<protein>
    <submittedName>
        <fullName evidence="5">Uncharacterized protein, contains Zn-finger domain of CHY type</fullName>
    </submittedName>
</protein>
<dbReference type="GO" id="GO:0045041">
    <property type="term" value="P:protein import into mitochondrial intermembrane space"/>
    <property type="evidence" value="ECO:0007669"/>
    <property type="project" value="TreeGrafter"/>
</dbReference>
<evidence type="ECO:0000256" key="1">
    <source>
        <dbReference type="ARBA" id="ARBA00022723"/>
    </source>
</evidence>
<dbReference type="Proteomes" id="UP000187608">
    <property type="component" value="Unassembled WGS sequence"/>
</dbReference>
<dbReference type="InterPro" id="IPR052604">
    <property type="entry name" value="Mito_Tim_assembly_helper"/>
</dbReference>
<dbReference type="OrthoDB" id="882119at2"/>
<dbReference type="InterPro" id="IPR008913">
    <property type="entry name" value="Znf_CHY"/>
</dbReference>
<proteinExistence type="predicted"/>
<organism evidence="5 6">
    <name type="scientific">Salimicrobium flavidum</name>
    <dbReference type="NCBI Taxonomy" id="570947"/>
    <lineage>
        <taxon>Bacteria</taxon>
        <taxon>Bacillati</taxon>
        <taxon>Bacillota</taxon>
        <taxon>Bacilli</taxon>
        <taxon>Bacillales</taxon>
        <taxon>Bacillaceae</taxon>
        <taxon>Salimicrobium</taxon>
    </lineage>
</organism>
<dbReference type="PANTHER" id="PTHR28082:SF1">
    <property type="entry name" value="HELPER OF TIM PROTEIN 13"/>
    <property type="match status" value="1"/>
</dbReference>
<evidence type="ECO:0000256" key="3">
    <source>
        <dbReference type="ARBA" id="ARBA00022833"/>
    </source>
</evidence>
<evidence type="ECO:0000313" key="5">
    <source>
        <dbReference type="EMBL" id="SIS49137.1"/>
    </source>
</evidence>
<evidence type="ECO:0000259" key="4">
    <source>
        <dbReference type="PROSITE" id="PS51266"/>
    </source>
</evidence>
<dbReference type="InterPro" id="IPR016694">
    <property type="entry name" value="UCP017292"/>
</dbReference>
<dbReference type="AlphaFoldDB" id="A0A1N7JII1"/>
<feature type="domain" description="CHY-type" evidence="4">
    <location>
        <begin position="7"/>
        <end position="87"/>
    </location>
</feature>
<keyword evidence="6" id="KW-1185">Reference proteome</keyword>
<dbReference type="RefSeq" id="WP_076559187.1">
    <property type="nucleotide sequence ID" value="NZ_FTOC01000006.1"/>
</dbReference>
<name>A0A1N7JII1_9BACI</name>
<keyword evidence="3" id="KW-0862">Zinc</keyword>
<dbReference type="PROSITE" id="PS51266">
    <property type="entry name" value="ZF_CHY"/>
    <property type="match status" value="1"/>
</dbReference>
<dbReference type="SUPFAM" id="SSF161219">
    <property type="entry name" value="CHY zinc finger-like"/>
    <property type="match status" value="1"/>
</dbReference>
<dbReference type="Pfam" id="PF05495">
    <property type="entry name" value="zf-CHY"/>
    <property type="match status" value="1"/>
</dbReference>
<dbReference type="STRING" id="570947.SAMN05421687_106105"/>
<keyword evidence="2" id="KW-0863">Zinc-finger</keyword>
<accession>A0A1N7JII1</accession>
<sequence>MNVKGIEMDDKTRCRHYHSAEDVVAIRFYCCGEYYACIKCHEELAGHEVEVWPIEEQETRGIFCGNCQEELLITLYKARSQCPNCNHNFNPGCKAHFPYYFE</sequence>
<gene>
    <name evidence="5" type="ORF">SAMN05421687_106105</name>
</gene>
<keyword evidence="1" id="KW-0479">Metal-binding</keyword>
<dbReference type="GO" id="GO:0008270">
    <property type="term" value="F:zinc ion binding"/>
    <property type="evidence" value="ECO:0007669"/>
    <property type="project" value="UniProtKB-KW"/>
</dbReference>
<evidence type="ECO:0000256" key="2">
    <source>
        <dbReference type="ARBA" id="ARBA00022771"/>
    </source>
</evidence>
<dbReference type="EMBL" id="FTOC01000006">
    <property type="protein sequence ID" value="SIS49137.1"/>
    <property type="molecule type" value="Genomic_DNA"/>
</dbReference>
<dbReference type="PANTHER" id="PTHR28082">
    <property type="entry name" value="ZINC FINGER PROTEIN"/>
    <property type="match status" value="1"/>
</dbReference>